<dbReference type="InterPro" id="IPR045867">
    <property type="entry name" value="DNA-dir_RpoC_beta_prime"/>
</dbReference>
<dbReference type="Proteomes" id="UP000276215">
    <property type="component" value="Unassembled WGS sequence"/>
</dbReference>
<dbReference type="STRING" id="1336337.A0A3N4IUC2"/>
<keyword evidence="3" id="KW-0240">DNA-directed RNA polymerase</keyword>
<evidence type="ECO:0000256" key="2">
    <source>
        <dbReference type="ARBA" id="ARBA00012418"/>
    </source>
</evidence>
<evidence type="ECO:0000256" key="4">
    <source>
        <dbReference type="ARBA" id="ARBA00022679"/>
    </source>
</evidence>
<keyword evidence="4" id="KW-0808">Transferase</keyword>
<dbReference type="AlphaFoldDB" id="A0A3N4IUC2"/>
<proteinExistence type="inferred from homology"/>
<dbReference type="EMBL" id="ML120570">
    <property type="protein sequence ID" value="RPA89539.1"/>
    <property type="molecule type" value="Genomic_DNA"/>
</dbReference>
<reference evidence="9 10" key="1">
    <citation type="journal article" date="2018" name="Nat. Ecol. Evol.">
        <title>Pezizomycetes genomes reveal the molecular basis of ectomycorrhizal truffle lifestyle.</title>
        <authorList>
            <person name="Murat C."/>
            <person name="Payen T."/>
            <person name="Noel B."/>
            <person name="Kuo A."/>
            <person name="Morin E."/>
            <person name="Chen J."/>
            <person name="Kohler A."/>
            <person name="Krizsan K."/>
            <person name="Balestrini R."/>
            <person name="Da Silva C."/>
            <person name="Montanini B."/>
            <person name="Hainaut M."/>
            <person name="Levati E."/>
            <person name="Barry K.W."/>
            <person name="Belfiori B."/>
            <person name="Cichocki N."/>
            <person name="Clum A."/>
            <person name="Dockter R.B."/>
            <person name="Fauchery L."/>
            <person name="Guy J."/>
            <person name="Iotti M."/>
            <person name="Le Tacon F."/>
            <person name="Lindquist E.A."/>
            <person name="Lipzen A."/>
            <person name="Malagnac F."/>
            <person name="Mello A."/>
            <person name="Molinier V."/>
            <person name="Miyauchi S."/>
            <person name="Poulain J."/>
            <person name="Riccioni C."/>
            <person name="Rubini A."/>
            <person name="Sitrit Y."/>
            <person name="Splivallo R."/>
            <person name="Traeger S."/>
            <person name="Wang M."/>
            <person name="Zifcakova L."/>
            <person name="Wipf D."/>
            <person name="Zambonelli A."/>
            <person name="Paolocci F."/>
            <person name="Nowrousian M."/>
            <person name="Ottonello S."/>
            <person name="Baldrian P."/>
            <person name="Spatafora J.W."/>
            <person name="Henrissat B."/>
            <person name="Nagy L.G."/>
            <person name="Aury J.M."/>
            <person name="Wincker P."/>
            <person name="Grigoriev I.V."/>
            <person name="Bonfante P."/>
            <person name="Martin F.M."/>
        </authorList>
    </citation>
    <scope>NUCLEOTIDE SEQUENCE [LARGE SCALE GENOMIC DNA]</scope>
    <source>
        <strain evidence="9 10">120613-1</strain>
    </source>
</reference>
<sequence length="151" mass="16672">MYGIEAARANIIKEMNTVFGGHGISVDSRHLNIIALIMTRRGGFTQGLKTSVSPFLKMSFETTWNSLTEAVGEGDFDDVTVQVRGLCWGNCLVWGVGTLMYWLGGLRGYNSFYVFMFLCFAWGGVYYIFRIKSLVGKGGGSNVIIILSCLI</sequence>
<dbReference type="GO" id="GO:0003677">
    <property type="term" value="F:DNA binding"/>
    <property type="evidence" value="ECO:0007669"/>
    <property type="project" value="InterPro"/>
</dbReference>
<name>A0A3N4IUC2_9PEZI</name>
<organism evidence="9 10">
    <name type="scientific">Choiromyces venosus 120613-1</name>
    <dbReference type="NCBI Taxonomy" id="1336337"/>
    <lineage>
        <taxon>Eukaryota</taxon>
        <taxon>Fungi</taxon>
        <taxon>Dikarya</taxon>
        <taxon>Ascomycota</taxon>
        <taxon>Pezizomycotina</taxon>
        <taxon>Pezizomycetes</taxon>
        <taxon>Pezizales</taxon>
        <taxon>Tuberaceae</taxon>
        <taxon>Choiromyces</taxon>
    </lineage>
</organism>
<evidence type="ECO:0000313" key="10">
    <source>
        <dbReference type="Proteomes" id="UP000276215"/>
    </source>
</evidence>
<keyword evidence="7" id="KW-0472">Membrane</keyword>
<dbReference type="InterPro" id="IPR007081">
    <property type="entry name" value="RNA_pol_Rpb1_5"/>
</dbReference>
<keyword evidence="6" id="KW-0804">Transcription</keyword>
<dbReference type="PANTHER" id="PTHR19376:SF11">
    <property type="entry name" value="DNA-DIRECTED RNA POLYMERASE I SUBUNIT RPA1"/>
    <property type="match status" value="1"/>
</dbReference>
<dbReference type="SUPFAM" id="SSF64484">
    <property type="entry name" value="beta and beta-prime subunits of DNA dependent RNA-polymerase"/>
    <property type="match status" value="1"/>
</dbReference>
<keyword evidence="10" id="KW-1185">Reference proteome</keyword>
<dbReference type="GO" id="GO:0005736">
    <property type="term" value="C:RNA polymerase I complex"/>
    <property type="evidence" value="ECO:0007669"/>
    <property type="project" value="TreeGrafter"/>
</dbReference>
<evidence type="ECO:0000256" key="1">
    <source>
        <dbReference type="ARBA" id="ARBA00006460"/>
    </source>
</evidence>
<gene>
    <name evidence="9" type="ORF">L873DRAFT_647678</name>
</gene>
<feature type="transmembrane region" description="Helical" evidence="7">
    <location>
        <begin position="86"/>
        <end position="104"/>
    </location>
</feature>
<dbReference type="GO" id="GO:0003899">
    <property type="term" value="F:DNA-directed RNA polymerase activity"/>
    <property type="evidence" value="ECO:0007669"/>
    <property type="project" value="UniProtKB-EC"/>
</dbReference>
<evidence type="ECO:0000259" key="8">
    <source>
        <dbReference type="Pfam" id="PF04998"/>
    </source>
</evidence>
<protein>
    <recommendedName>
        <fullName evidence="2">DNA-directed RNA polymerase</fullName>
        <ecNumber evidence="2">2.7.7.6</ecNumber>
    </recommendedName>
</protein>
<evidence type="ECO:0000256" key="5">
    <source>
        <dbReference type="ARBA" id="ARBA00022695"/>
    </source>
</evidence>
<accession>A0A3N4IUC2</accession>
<evidence type="ECO:0000256" key="3">
    <source>
        <dbReference type="ARBA" id="ARBA00022478"/>
    </source>
</evidence>
<dbReference type="OrthoDB" id="270392at2759"/>
<keyword evidence="5" id="KW-0548">Nucleotidyltransferase</keyword>
<evidence type="ECO:0000256" key="7">
    <source>
        <dbReference type="SAM" id="Phobius"/>
    </source>
</evidence>
<dbReference type="Pfam" id="PF04998">
    <property type="entry name" value="RNA_pol_Rpb1_5"/>
    <property type="match status" value="1"/>
</dbReference>
<feature type="transmembrane region" description="Helical" evidence="7">
    <location>
        <begin position="110"/>
        <end position="129"/>
    </location>
</feature>
<feature type="domain" description="RNA polymerase Rpb1" evidence="8">
    <location>
        <begin position="1"/>
        <end position="46"/>
    </location>
</feature>
<keyword evidence="7" id="KW-0812">Transmembrane</keyword>
<evidence type="ECO:0000256" key="6">
    <source>
        <dbReference type="ARBA" id="ARBA00023163"/>
    </source>
</evidence>
<comment type="similarity">
    <text evidence="1">Belongs to the RNA polymerase beta' chain family.</text>
</comment>
<dbReference type="PANTHER" id="PTHR19376">
    <property type="entry name" value="DNA-DIRECTED RNA POLYMERASE"/>
    <property type="match status" value="1"/>
</dbReference>
<keyword evidence="7" id="KW-1133">Transmembrane helix</keyword>
<dbReference type="GO" id="GO:0006351">
    <property type="term" value="P:DNA-templated transcription"/>
    <property type="evidence" value="ECO:0007669"/>
    <property type="project" value="InterPro"/>
</dbReference>
<evidence type="ECO:0000313" key="9">
    <source>
        <dbReference type="EMBL" id="RPA89539.1"/>
    </source>
</evidence>
<dbReference type="EC" id="2.7.7.6" evidence="2"/>